<gene>
    <name evidence="2" type="ORF">DMO24_24145</name>
</gene>
<proteinExistence type="predicted"/>
<evidence type="ECO:0000256" key="1">
    <source>
        <dbReference type="SAM" id="Phobius"/>
    </source>
</evidence>
<keyword evidence="3" id="KW-1185">Reference proteome</keyword>
<dbReference type="EMBL" id="QKNV01000631">
    <property type="protein sequence ID" value="PZA18805.1"/>
    <property type="molecule type" value="Genomic_DNA"/>
</dbReference>
<organism evidence="2 3">
    <name type="scientific">Modestobacter versicolor</name>
    <dbReference type="NCBI Taxonomy" id="429133"/>
    <lineage>
        <taxon>Bacteria</taxon>
        <taxon>Bacillati</taxon>
        <taxon>Actinomycetota</taxon>
        <taxon>Actinomycetes</taxon>
        <taxon>Geodermatophilales</taxon>
        <taxon>Geodermatophilaceae</taxon>
        <taxon>Modestobacter</taxon>
    </lineage>
</organism>
<evidence type="ECO:0000313" key="2">
    <source>
        <dbReference type="EMBL" id="PZA18805.1"/>
    </source>
</evidence>
<sequence>MTIAHINGKFSCFFNIFLSALESQSSNNTFNDDCSRMIFLSLFISSSIFCNFFILESQVMLIAIGNNCDMWNTFMSPF</sequence>
<accession>A0A323V221</accession>
<keyword evidence="1" id="KW-0472">Membrane</keyword>
<evidence type="ECO:0000313" key="3">
    <source>
        <dbReference type="Proteomes" id="UP000247602"/>
    </source>
</evidence>
<dbReference type="Proteomes" id="UP000247602">
    <property type="component" value="Unassembled WGS sequence"/>
</dbReference>
<feature type="transmembrane region" description="Helical" evidence="1">
    <location>
        <begin position="35"/>
        <end position="55"/>
    </location>
</feature>
<keyword evidence="1" id="KW-1133">Transmembrane helix</keyword>
<name>A0A323V221_9ACTN</name>
<keyword evidence="1" id="KW-0812">Transmembrane</keyword>
<protein>
    <submittedName>
        <fullName evidence="2">Uncharacterized protein</fullName>
    </submittedName>
</protein>
<reference evidence="2 3" key="1">
    <citation type="submission" date="2018-06" db="EMBL/GenBank/DDBJ databases">
        <title>Draft genome sequence of Modestobacter versicolor CP153-2.</title>
        <authorList>
            <person name="Gundlapally S.R."/>
        </authorList>
    </citation>
    <scope>NUCLEOTIDE SEQUENCE [LARGE SCALE GENOMIC DNA]</scope>
    <source>
        <strain evidence="2 3">CP153-2</strain>
    </source>
</reference>
<comment type="caution">
    <text evidence="2">The sequence shown here is derived from an EMBL/GenBank/DDBJ whole genome shotgun (WGS) entry which is preliminary data.</text>
</comment>
<dbReference type="AlphaFoldDB" id="A0A323V221"/>